<feature type="compositionally biased region" description="Basic and acidic residues" evidence="9">
    <location>
        <begin position="480"/>
        <end position="496"/>
    </location>
</feature>
<dbReference type="Pfam" id="PF11708">
    <property type="entry name" value="Slu7"/>
    <property type="match status" value="1"/>
</dbReference>
<evidence type="ECO:0000256" key="4">
    <source>
        <dbReference type="ARBA" id="ARBA00022664"/>
    </source>
</evidence>
<gene>
    <name evidence="10" type="ORF">PACLA_8A061724</name>
</gene>
<comment type="function">
    <text evidence="8">Involved in pre-mRNA splicing.</text>
</comment>
<evidence type="ECO:0000256" key="5">
    <source>
        <dbReference type="ARBA" id="ARBA00022728"/>
    </source>
</evidence>
<evidence type="ECO:0000313" key="10">
    <source>
        <dbReference type="EMBL" id="CAB3987488.1"/>
    </source>
</evidence>
<keyword evidence="5 8" id="KW-0747">Spliceosome</keyword>
<comment type="subcellular location">
    <subcellularLocation>
        <location evidence="1 8">Nucleus</location>
    </subcellularLocation>
</comment>
<evidence type="ECO:0000256" key="7">
    <source>
        <dbReference type="ARBA" id="ARBA00023242"/>
    </source>
</evidence>
<dbReference type="PANTHER" id="PTHR12942:SF2">
    <property type="entry name" value="PRE-MRNA-SPLICING FACTOR SLU7"/>
    <property type="match status" value="1"/>
</dbReference>
<evidence type="ECO:0000256" key="6">
    <source>
        <dbReference type="ARBA" id="ARBA00023187"/>
    </source>
</evidence>
<keyword evidence="4 8" id="KW-0507">mRNA processing</keyword>
<evidence type="ECO:0000256" key="1">
    <source>
        <dbReference type="ARBA" id="ARBA00004123"/>
    </source>
</evidence>
<dbReference type="EMBL" id="CACRXK020001181">
    <property type="protein sequence ID" value="CAB3987488.1"/>
    <property type="molecule type" value="Genomic_DNA"/>
</dbReference>
<sequence length="561" mass="64998">MEVIGVKGMNLEAANVKGMNVEAIGMNVEAASVKGMNVEAASVKGCRKKSCGIEMRCERCERSERYQCGSSEKLSDKNRRTLRSPVPQYLLYASRQCNILQKPTLKHQRPQEEKQKQFAKIDASYKRGTKETSAIKYRKGACENCGAMTHKKKDCLERPRRVGARFTGEDIRPDEYLPEQVNFDYDGKRDRWVGYDSEEHQRVLEEYQKMEMAKQQLKSDKLHQDLMDGKKIEEKEKLSDDDEEDEDKYADDVIIPGQKFDSKRRTTVRNLRIREDTAKYLYNLDPNSAHYDPKTRSMRTNPFGLKDIAGKAVTYQGDNFVRYSGDTQKMANTQLFAWEAYEKGTDVHLQADPTKLELLHREYKVKKEDFKQDLKGGVLEKYGGEEHLNAPPKELLFAQTENYVEYSRTGEVVKGQEKAIQKSKYEEDVYINNHTSVWGSYWVDGKWGYGCCHSLVRGSYCTGEAGKTAYSQELPAIENDDGREGKSLTELHNEKRKEKKNKKDKKDERDNSDELDKDKLKKALHEEEKQQRHADKLLKLDERKRSYPLLYVLQKLPPPRQ</sequence>
<accession>A0A6S7G6D4</accession>
<comment type="subunit">
    <text evidence="8">Associated with the spliceosome.</text>
</comment>
<keyword evidence="11" id="KW-1185">Reference proteome</keyword>
<dbReference type="InterPro" id="IPR039974">
    <property type="entry name" value="Splicing_factor_SLU7"/>
</dbReference>
<feature type="region of interest" description="Disordered" evidence="9">
    <location>
        <begin position="215"/>
        <end position="250"/>
    </location>
</feature>
<organism evidence="10 11">
    <name type="scientific">Paramuricea clavata</name>
    <name type="common">Red gorgonian</name>
    <name type="synonym">Violescent sea-whip</name>
    <dbReference type="NCBI Taxonomy" id="317549"/>
    <lineage>
        <taxon>Eukaryota</taxon>
        <taxon>Metazoa</taxon>
        <taxon>Cnidaria</taxon>
        <taxon>Anthozoa</taxon>
        <taxon>Octocorallia</taxon>
        <taxon>Malacalcyonacea</taxon>
        <taxon>Plexauridae</taxon>
        <taxon>Paramuricea</taxon>
    </lineage>
</organism>
<comment type="similarity">
    <text evidence="2 8">Belongs to the SLU7 family.</text>
</comment>
<dbReference type="AlphaFoldDB" id="A0A6S7G6D4"/>
<dbReference type="GO" id="GO:0000398">
    <property type="term" value="P:mRNA splicing, via spliceosome"/>
    <property type="evidence" value="ECO:0007669"/>
    <property type="project" value="UniProtKB-UniRule"/>
</dbReference>
<evidence type="ECO:0000313" key="11">
    <source>
        <dbReference type="Proteomes" id="UP001152795"/>
    </source>
</evidence>
<feature type="compositionally biased region" description="Basic and acidic residues" evidence="9">
    <location>
        <begin position="215"/>
        <end position="238"/>
    </location>
</feature>
<keyword evidence="6 8" id="KW-0508">mRNA splicing</keyword>
<dbReference type="OrthoDB" id="249612at2759"/>
<dbReference type="GO" id="GO:0005681">
    <property type="term" value="C:spliceosomal complex"/>
    <property type="evidence" value="ECO:0007669"/>
    <property type="project" value="UniProtKB-UniRule"/>
</dbReference>
<dbReference type="InterPro" id="IPR021715">
    <property type="entry name" value="Slu7_dom"/>
</dbReference>
<dbReference type="PANTHER" id="PTHR12942">
    <property type="entry name" value="STEP II SPLICING FACTOR SLU7"/>
    <property type="match status" value="1"/>
</dbReference>
<evidence type="ECO:0000256" key="2">
    <source>
        <dbReference type="ARBA" id="ARBA00007203"/>
    </source>
</evidence>
<proteinExistence type="inferred from homology"/>
<evidence type="ECO:0000256" key="8">
    <source>
        <dbReference type="RuleBase" id="RU367071"/>
    </source>
</evidence>
<feature type="compositionally biased region" description="Acidic residues" evidence="9">
    <location>
        <begin position="239"/>
        <end position="249"/>
    </location>
</feature>
<protein>
    <recommendedName>
        <fullName evidence="3 8">Pre-mRNA-splicing factor SLU7</fullName>
    </recommendedName>
</protein>
<feature type="region of interest" description="Disordered" evidence="9">
    <location>
        <begin position="476"/>
        <end position="539"/>
    </location>
</feature>
<reference evidence="10" key="1">
    <citation type="submission" date="2020-04" db="EMBL/GenBank/DDBJ databases">
        <authorList>
            <person name="Alioto T."/>
            <person name="Alioto T."/>
            <person name="Gomez Garrido J."/>
        </authorList>
    </citation>
    <scope>NUCLEOTIDE SEQUENCE</scope>
    <source>
        <strain evidence="10">A484AB</strain>
    </source>
</reference>
<dbReference type="GO" id="GO:0030628">
    <property type="term" value="F:pre-mRNA 3'-splice site binding"/>
    <property type="evidence" value="ECO:0007669"/>
    <property type="project" value="UniProtKB-UniRule"/>
</dbReference>
<feature type="compositionally biased region" description="Basic and acidic residues" evidence="9">
    <location>
        <begin position="504"/>
        <end position="539"/>
    </location>
</feature>
<name>A0A6S7G6D4_PARCT</name>
<evidence type="ECO:0000256" key="9">
    <source>
        <dbReference type="SAM" id="MobiDB-lite"/>
    </source>
</evidence>
<comment type="caution">
    <text evidence="10">The sequence shown here is derived from an EMBL/GenBank/DDBJ whole genome shotgun (WGS) entry which is preliminary data.</text>
</comment>
<dbReference type="Proteomes" id="UP001152795">
    <property type="component" value="Unassembled WGS sequence"/>
</dbReference>
<keyword evidence="7 8" id="KW-0539">Nucleus</keyword>
<evidence type="ECO:0000256" key="3">
    <source>
        <dbReference type="ARBA" id="ARBA00021377"/>
    </source>
</evidence>